<dbReference type="GO" id="GO:0000009">
    <property type="term" value="F:alpha-1,6-mannosyltransferase activity"/>
    <property type="evidence" value="ECO:0007669"/>
    <property type="project" value="TreeGrafter"/>
</dbReference>
<dbReference type="InterPro" id="IPR029044">
    <property type="entry name" value="Nucleotide-diphossugar_trans"/>
</dbReference>
<dbReference type="SUPFAM" id="SSF53448">
    <property type="entry name" value="Nucleotide-diphospho-sugar transferases"/>
    <property type="match status" value="1"/>
</dbReference>
<comment type="caution">
    <text evidence="3">The sequence shown here is derived from an EMBL/GenBank/DDBJ whole genome shotgun (WGS) entry which is preliminary data.</text>
</comment>
<comment type="similarity">
    <text evidence="1">Belongs to the ANP1/MMN9/VAN1 family.</text>
</comment>
<dbReference type="Gene3D" id="3.90.550.10">
    <property type="entry name" value="Spore Coat Polysaccharide Biosynthesis Protein SpsA, Chain A"/>
    <property type="match status" value="1"/>
</dbReference>
<sequence length="347" mass="39462">MTAGTRLLPARSNRFIIISSCIVLSLFFIYLVPKGDSNCHTLRPIHESAEHFSTQQLPLSFENLNGLKATADAVENKEHVLILTPLKNAEPYLPRYFELIEALSYPKDLISLSFLVSDTTDNTIQYLSNYADSKAGSADSYHSFNIYEKDFDFVMPEGDRHQFEVQAIRRKFMARSRNYLLTAALKNEHLWVLWLDVDVVDYPSTVLQDLISLNKDVVVPNCLLKTEDGSFWGYDKNNWQETTESLEFQSTLEENVVLVEGYEELQTHRVYLTDFPTHGDKLHTIPLDGVGATFTLVKAQVHREGGNFPAYTFQHEVETEGFAKMAKALGFGVFGLPAYLIYHINNS</sequence>
<keyword evidence="4" id="KW-1185">Reference proteome</keyword>
<dbReference type="Pfam" id="PF03452">
    <property type="entry name" value="Anp1"/>
    <property type="match status" value="1"/>
</dbReference>
<keyword evidence="2" id="KW-0472">Membrane</keyword>
<organism evidence="3 4">
    <name type="scientific">Mortierella isabellina</name>
    <name type="common">Filamentous fungus</name>
    <name type="synonym">Umbelopsis isabellina</name>
    <dbReference type="NCBI Taxonomy" id="91625"/>
    <lineage>
        <taxon>Eukaryota</taxon>
        <taxon>Fungi</taxon>
        <taxon>Fungi incertae sedis</taxon>
        <taxon>Mucoromycota</taxon>
        <taxon>Mucoromycotina</taxon>
        <taxon>Umbelopsidomycetes</taxon>
        <taxon>Umbelopsidales</taxon>
        <taxon>Umbelopsidaceae</taxon>
        <taxon>Umbelopsis</taxon>
    </lineage>
</organism>
<keyword evidence="2" id="KW-0812">Transmembrane</keyword>
<dbReference type="OrthoDB" id="2405412at2759"/>
<dbReference type="AlphaFoldDB" id="A0A8H7UEA0"/>
<keyword evidence="2" id="KW-1133">Transmembrane helix</keyword>
<feature type="transmembrane region" description="Helical" evidence="2">
    <location>
        <begin position="12"/>
        <end position="32"/>
    </location>
</feature>
<evidence type="ECO:0000313" key="3">
    <source>
        <dbReference type="EMBL" id="KAG2179765.1"/>
    </source>
</evidence>
<accession>A0A8H7UEA0</accession>
<dbReference type="PANTHER" id="PTHR43083">
    <property type="entry name" value="MANNAN POLYMERASE II"/>
    <property type="match status" value="1"/>
</dbReference>
<gene>
    <name evidence="3" type="ORF">INT43_003548</name>
</gene>
<proteinExistence type="inferred from homology"/>
<name>A0A8H7UEA0_MORIS</name>
<dbReference type="GO" id="GO:0000032">
    <property type="term" value="P:cell wall mannoprotein biosynthetic process"/>
    <property type="evidence" value="ECO:0007669"/>
    <property type="project" value="TreeGrafter"/>
</dbReference>
<reference evidence="3" key="1">
    <citation type="submission" date="2020-12" db="EMBL/GenBank/DDBJ databases">
        <title>Metabolic potential, ecology and presence of endohyphal bacteria is reflected in genomic diversity of Mucoromycotina.</title>
        <authorList>
            <person name="Muszewska A."/>
            <person name="Okrasinska A."/>
            <person name="Steczkiewicz K."/>
            <person name="Drgas O."/>
            <person name="Orlowska M."/>
            <person name="Perlinska-Lenart U."/>
            <person name="Aleksandrzak-Piekarczyk T."/>
            <person name="Szatraj K."/>
            <person name="Zielenkiewicz U."/>
            <person name="Pilsyk S."/>
            <person name="Malc E."/>
            <person name="Mieczkowski P."/>
            <person name="Kruszewska J.S."/>
            <person name="Biernat P."/>
            <person name="Pawlowska J."/>
        </authorList>
    </citation>
    <scope>NUCLEOTIDE SEQUENCE</scope>
    <source>
        <strain evidence="3">WA0000067209</strain>
    </source>
</reference>
<dbReference type="GO" id="GO:0000136">
    <property type="term" value="C:mannan polymerase complex"/>
    <property type="evidence" value="ECO:0007669"/>
    <property type="project" value="TreeGrafter"/>
</dbReference>
<evidence type="ECO:0000256" key="2">
    <source>
        <dbReference type="SAM" id="Phobius"/>
    </source>
</evidence>
<protein>
    <submittedName>
        <fullName evidence="3">Uncharacterized protein</fullName>
    </submittedName>
</protein>
<dbReference type="Proteomes" id="UP000654370">
    <property type="component" value="Unassembled WGS sequence"/>
</dbReference>
<evidence type="ECO:0000313" key="4">
    <source>
        <dbReference type="Proteomes" id="UP000654370"/>
    </source>
</evidence>
<evidence type="ECO:0000256" key="1">
    <source>
        <dbReference type="ARBA" id="ARBA00037964"/>
    </source>
</evidence>
<dbReference type="InterPro" id="IPR052086">
    <property type="entry name" value="Mannan_Polymerase_Subunit"/>
</dbReference>
<dbReference type="EMBL" id="JAEPQZ010000006">
    <property type="protein sequence ID" value="KAG2179765.1"/>
    <property type="molecule type" value="Genomic_DNA"/>
</dbReference>
<dbReference type="GO" id="GO:0006487">
    <property type="term" value="P:protein N-linked glycosylation"/>
    <property type="evidence" value="ECO:0007669"/>
    <property type="project" value="TreeGrafter"/>
</dbReference>
<dbReference type="PANTHER" id="PTHR43083:SF6">
    <property type="entry name" value="MANNAN POLYMERASE COMPLEXES SUBUNIT MNN9"/>
    <property type="match status" value="1"/>
</dbReference>